<dbReference type="Pfam" id="PF08350">
    <property type="entry name" value="FilR1_middle"/>
    <property type="match status" value="1"/>
</dbReference>
<dbReference type="EMBL" id="FNLC01000001">
    <property type="protein sequence ID" value="SDQ24033.1"/>
    <property type="molecule type" value="Genomic_DNA"/>
</dbReference>
<gene>
    <name evidence="3" type="ORF">SAMN04489842_0189</name>
</gene>
<dbReference type="RefSeq" id="WP_090375988.1">
    <property type="nucleotide sequence ID" value="NZ_FNLC01000001.1"/>
</dbReference>
<proteinExistence type="predicted"/>
<dbReference type="SUPFAM" id="SSF46785">
    <property type="entry name" value="Winged helix' DNA-binding domain"/>
    <property type="match status" value="1"/>
</dbReference>
<sequence>MLQSPADTSLEDIAFLARSEHRVSALVALADRPRSRSQLRDVTGASSSTVSRLVRQFEQRHWVVRNGHQYEATELGAFVASGMRDLLERIDTEHKLRDVWERLPNEADGFTIDMASDAVVTVADADGPYQPINRFTSLLGETDRFRFVGSDLALLEPCRDEFRNRVLEGMDAEIVDPPSVARYVRSQYPDHCTGPLESGNLTILVHDDLPPYGVCLFDDRIGISCYNPINGTVQAFVDTDAPEAREWAESIYASYRRDARQLAADSSE</sequence>
<protein>
    <submittedName>
        <fullName evidence="3">Predicted transcriptional regulator, contains HTH domain</fullName>
    </submittedName>
</protein>
<dbReference type="Proteomes" id="UP000198848">
    <property type="component" value="Unassembled WGS sequence"/>
</dbReference>
<evidence type="ECO:0000313" key="3">
    <source>
        <dbReference type="EMBL" id="SDQ24033.1"/>
    </source>
</evidence>
<dbReference type="InterPro" id="IPR057527">
    <property type="entry name" value="HVO_A0261-like_N"/>
</dbReference>
<organism evidence="3 4">
    <name type="scientific">Natronobacterium texcoconense</name>
    <dbReference type="NCBI Taxonomy" id="1095778"/>
    <lineage>
        <taxon>Archaea</taxon>
        <taxon>Methanobacteriati</taxon>
        <taxon>Methanobacteriota</taxon>
        <taxon>Stenosarchaea group</taxon>
        <taxon>Halobacteria</taxon>
        <taxon>Halobacteriales</taxon>
        <taxon>Natrialbaceae</taxon>
        <taxon>Natronobacterium</taxon>
    </lineage>
</organism>
<dbReference type="STRING" id="1095778.SAMN04489842_0189"/>
<dbReference type="Gene3D" id="1.10.10.10">
    <property type="entry name" value="Winged helix-like DNA-binding domain superfamily/Winged helix DNA-binding domain"/>
    <property type="match status" value="1"/>
</dbReference>
<dbReference type="OrthoDB" id="330490at2157"/>
<keyword evidence="4" id="KW-1185">Reference proteome</keyword>
<dbReference type="Pfam" id="PF25213">
    <property type="entry name" value="HVO_A0261_N"/>
    <property type="match status" value="1"/>
</dbReference>
<dbReference type="InterPro" id="IPR036388">
    <property type="entry name" value="WH-like_DNA-bd_sf"/>
</dbReference>
<feature type="domain" description="Methanogenesis regulatory protein FilR1 middle" evidence="1">
    <location>
        <begin position="128"/>
        <end position="258"/>
    </location>
</feature>
<reference evidence="4" key="1">
    <citation type="submission" date="2016-10" db="EMBL/GenBank/DDBJ databases">
        <authorList>
            <person name="Varghese N."/>
            <person name="Submissions S."/>
        </authorList>
    </citation>
    <scope>NUCLEOTIDE SEQUENCE [LARGE SCALE GENOMIC DNA]</scope>
    <source>
        <strain evidence="4">DSM 24767</strain>
    </source>
</reference>
<evidence type="ECO:0000313" key="4">
    <source>
        <dbReference type="Proteomes" id="UP000198848"/>
    </source>
</evidence>
<dbReference type="InterPro" id="IPR036390">
    <property type="entry name" value="WH_DNA-bd_sf"/>
</dbReference>
<dbReference type="AlphaFoldDB" id="A0A1H0Z9E7"/>
<evidence type="ECO:0000259" key="2">
    <source>
        <dbReference type="Pfam" id="PF25213"/>
    </source>
</evidence>
<feature type="domain" description="HVO-A0261-like N-terminal" evidence="2">
    <location>
        <begin position="11"/>
        <end position="94"/>
    </location>
</feature>
<dbReference type="InterPro" id="IPR013561">
    <property type="entry name" value="FilR1_middle_dom"/>
</dbReference>
<evidence type="ECO:0000259" key="1">
    <source>
        <dbReference type="Pfam" id="PF08350"/>
    </source>
</evidence>
<accession>A0A1H0Z9E7</accession>
<name>A0A1H0Z9E7_NATTX</name>